<keyword evidence="4" id="KW-1185">Reference proteome</keyword>
<feature type="region of interest" description="Disordered" evidence="2">
    <location>
        <begin position="232"/>
        <end position="264"/>
    </location>
</feature>
<evidence type="ECO:0000256" key="1">
    <source>
        <dbReference type="SAM" id="Coils"/>
    </source>
</evidence>
<organism evidence="3 4">
    <name type="scientific">Clohesyomyces aquaticus</name>
    <dbReference type="NCBI Taxonomy" id="1231657"/>
    <lineage>
        <taxon>Eukaryota</taxon>
        <taxon>Fungi</taxon>
        <taxon>Dikarya</taxon>
        <taxon>Ascomycota</taxon>
        <taxon>Pezizomycotina</taxon>
        <taxon>Dothideomycetes</taxon>
        <taxon>Pleosporomycetidae</taxon>
        <taxon>Pleosporales</taxon>
        <taxon>Lindgomycetaceae</taxon>
        <taxon>Clohesyomyces</taxon>
    </lineage>
</organism>
<feature type="coiled-coil region" evidence="1">
    <location>
        <begin position="122"/>
        <end position="149"/>
    </location>
</feature>
<comment type="caution">
    <text evidence="3">The sequence shown here is derived from an EMBL/GenBank/DDBJ whole genome shotgun (WGS) entry which is preliminary data.</text>
</comment>
<feature type="compositionally biased region" description="Polar residues" evidence="2">
    <location>
        <begin position="240"/>
        <end position="250"/>
    </location>
</feature>
<reference evidence="3 4" key="1">
    <citation type="submission" date="2016-07" db="EMBL/GenBank/DDBJ databases">
        <title>Pervasive Adenine N6-methylation of Active Genes in Fungi.</title>
        <authorList>
            <consortium name="DOE Joint Genome Institute"/>
            <person name="Mondo S.J."/>
            <person name="Dannebaum R.O."/>
            <person name="Kuo R.C."/>
            <person name="Labutti K."/>
            <person name="Haridas S."/>
            <person name="Kuo A."/>
            <person name="Salamov A."/>
            <person name="Ahrendt S.R."/>
            <person name="Lipzen A."/>
            <person name="Sullivan W."/>
            <person name="Andreopoulos W.B."/>
            <person name="Clum A."/>
            <person name="Lindquist E."/>
            <person name="Daum C."/>
            <person name="Ramamoorthy G.K."/>
            <person name="Gryganskyi A."/>
            <person name="Culley D."/>
            <person name="Magnuson J.K."/>
            <person name="James T.Y."/>
            <person name="O'Malley M.A."/>
            <person name="Stajich J.E."/>
            <person name="Spatafora J.W."/>
            <person name="Visel A."/>
            <person name="Grigoriev I.V."/>
        </authorList>
    </citation>
    <scope>NUCLEOTIDE SEQUENCE [LARGE SCALE GENOMIC DNA]</scope>
    <source>
        <strain evidence="3 4">CBS 115471</strain>
    </source>
</reference>
<sequence>MDGRPAHNPSPSQKLPALQRSLLGRPPRTNSLSRLQSDSSVLHITNEKFASLRQERSLTVVKGHGTSRPLKTYAQLQAELESANSIIVELRRNGENWRTLYSQQAVDLSTVQRRLGMARGTISAHLKSNKDLEQRKDVAETRCKELDTKRRDAITAKEKLAGKVGDVERSIARLKKSAYANGKVHQRNLHLKSLIGRKTNKESLLLEALAAAVERIEELENAGDSFLTALEDERDRSSEGSDTSCDSEAANSEGRFMEDPDEFPSSLLQEVRFRGTFDDEEWKEKKDMWHDLLGE</sequence>
<dbReference type="AlphaFoldDB" id="A0A1Y1YGM0"/>
<evidence type="ECO:0000256" key="2">
    <source>
        <dbReference type="SAM" id="MobiDB-lite"/>
    </source>
</evidence>
<evidence type="ECO:0000313" key="4">
    <source>
        <dbReference type="Proteomes" id="UP000193144"/>
    </source>
</evidence>
<protein>
    <submittedName>
        <fullName evidence="3">Uncharacterized protein</fullName>
    </submittedName>
</protein>
<feature type="region of interest" description="Disordered" evidence="2">
    <location>
        <begin position="1"/>
        <end position="37"/>
    </location>
</feature>
<dbReference type="Proteomes" id="UP000193144">
    <property type="component" value="Unassembled WGS sequence"/>
</dbReference>
<proteinExistence type="predicted"/>
<feature type="compositionally biased region" description="Polar residues" evidence="2">
    <location>
        <begin position="28"/>
        <end position="37"/>
    </location>
</feature>
<keyword evidence="1" id="KW-0175">Coiled coil</keyword>
<evidence type="ECO:0000313" key="3">
    <source>
        <dbReference type="EMBL" id="ORX97003.1"/>
    </source>
</evidence>
<gene>
    <name evidence="3" type="ORF">BCR34DRAFT_548891</name>
</gene>
<dbReference type="EMBL" id="MCFA01000243">
    <property type="protein sequence ID" value="ORX97003.1"/>
    <property type="molecule type" value="Genomic_DNA"/>
</dbReference>
<name>A0A1Y1YGM0_9PLEO</name>
<accession>A0A1Y1YGM0</accession>
<dbReference type="OrthoDB" id="3782133at2759"/>